<comment type="cofactor">
    <cofactor evidence="1">
        <name>pyridoxal 5'-phosphate</name>
        <dbReference type="ChEBI" id="CHEBI:597326"/>
    </cofactor>
</comment>
<evidence type="ECO:0000256" key="1">
    <source>
        <dbReference type="ARBA" id="ARBA00001933"/>
    </source>
</evidence>
<evidence type="ECO:0000259" key="3">
    <source>
        <dbReference type="Pfam" id="PF00291"/>
    </source>
</evidence>
<comment type="caution">
    <text evidence="4">The sequence shown here is derived from an EMBL/GenBank/DDBJ whole genome shotgun (WGS) entry which is preliminary data.</text>
</comment>
<keyword evidence="2" id="KW-0663">Pyridoxal phosphate</keyword>
<dbReference type="Pfam" id="PF00291">
    <property type="entry name" value="PALP"/>
    <property type="match status" value="1"/>
</dbReference>
<organism evidence="4 5">
    <name type="scientific">Limosilactobacillus alvi</name>
    <dbReference type="NCBI Taxonomy" id="990412"/>
    <lineage>
        <taxon>Bacteria</taxon>
        <taxon>Bacillati</taxon>
        <taxon>Bacillota</taxon>
        <taxon>Bacilli</taxon>
        <taxon>Lactobacillales</taxon>
        <taxon>Lactobacillaceae</taxon>
        <taxon>Limosilactobacillus</taxon>
    </lineage>
</organism>
<dbReference type="CDD" id="cd01561">
    <property type="entry name" value="CBS_like"/>
    <property type="match status" value="1"/>
</dbReference>
<proteinExistence type="predicted"/>
<dbReference type="InterPro" id="IPR036052">
    <property type="entry name" value="TrpB-like_PALP_sf"/>
</dbReference>
<gene>
    <name evidence="4" type="ORF">H5993_07070</name>
</gene>
<dbReference type="RefSeq" id="WP_204776796.1">
    <property type="nucleotide sequence ID" value="NZ_JACJJQ010000033.1"/>
</dbReference>
<dbReference type="InterPro" id="IPR001926">
    <property type="entry name" value="TrpB-like_PALP"/>
</dbReference>
<dbReference type="InterPro" id="IPR050214">
    <property type="entry name" value="Cys_Synth/Cystath_Beta-Synth"/>
</dbReference>
<dbReference type="Gene3D" id="3.40.50.1100">
    <property type="match status" value="2"/>
</dbReference>
<accession>A0ABS2EQK5</accession>
<dbReference type="PROSITE" id="PS00901">
    <property type="entry name" value="CYS_SYNTHASE"/>
    <property type="match status" value="1"/>
</dbReference>
<reference evidence="4 5" key="1">
    <citation type="journal article" date="2021" name="Sci. Rep.">
        <title>The distribution of antibiotic resistance genes in chicken gut microbiota commensals.</title>
        <authorList>
            <person name="Juricova H."/>
            <person name="Matiasovicova J."/>
            <person name="Kubasova T."/>
            <person name="Cejkova D."/>
            <person name="Rychlik I."/>
        </authorList>
    </citation>
    <scope>NUCLEOTIDE SEQUENCE [LARGE SCALE GENOMIC DNA]</scope>
    <source>
        <strain evidence="4 5">An810</strain>
    </source>
</reference>
<dbReference type="Proteomes" id="UP000776629">
    <property type="component" value="Unassembled WGS sequence"/>
</dbReference>
<evidence type="ECO:0000313" key="4">
    <source>
        <dbReference type="EMBL" id="MBM6754515.1"/>
    </source>
</evidence>
<evidence type="ECO:0000256" key="2">
    <source>
        <dbReference type="ARBA" id="ARBA00022898"/>
    </source>
</evidence>
<dbReference type="EMBL" id="JACJJQ010000033">
    <property type="protein sequence ID" value="MBM6754515.1"/>
    <property type="molecule type" value="Genomic_DNA"/>
</dbReference>
<keyword evidence="5" id="KW-1185">Reference proteome</keyword>
<protein>
    <submittedName>
        <fullName evidence="4">Cysteine synthase family protein</fullName>
    </submittedName>
</protein>
<name>A0ABS2EQK5_9LACO</name>
<dbReference type="PANTHER" id="PTHR10314">
    <property type="entry name" value="CYSTATHIONINE BETA-SYNTHASE"/>
    <property type="match status" value="1"/>
</dbReference>
<evidence type="ECO:0000313" key="5">
    <source>
        <dbReference type="Proteomes" id="UP000776629"/>
    </source>
</evidence>
<sequence>MIFHSVNELIGHTPLLELSLPVPNGSRILAKLEYLNPGGSIKDRLGQVLIKHGIMNGAIIPGKTTIIEPTAGNTGIGIALAALQYNLPVKLVVPAKFSAEKQALMRALGAEVINTPTKAGMQGATAKALELANKIPGAYVPNQFVNPLNPIAYQRTLGPEILADLGAEPLTAFVAGAGTGGTFAGTAKTLQAVVTPLYTVAVEPEGSILNGGSEHPHRTEGIGVEAIPPFFADVKIDEVQTISDQAAFSAVKQLAREQGLLVGSSSGAALVASMKVAEKLPANSTIVTIFPDGSDRYLSEGIYD</sequence>
<feature type="domain" description="Tryptophan synthase beta chain-like PALP" evidence="3">
    <location>
        <begin position="8"/>
        <end position="292"/>
    </location>
</feature>
<dbReference type="InterPro" id="IPR001216">
    <property type="entry name" value="P-phosphate_BS"/>
</dbReference>
<dbReference type="SUPFAM" id="SSF53686">
    <property type="entry name" value="Tryptophan synthase beta subunit-like PLP-dependent enzymes"/>
    <property type="match status" value="1"/>
</dbReference>